<feature type="transmembrane region" description="Helical" evidence="2">
    <location>
        <begin position="16"/>
        <end position="38"/>
    </location>
</feature>
<dbReference type="AlphaFoldDB" id="N6WVX6"/>
<dbReference type="PATRIC" id="fig|626887.3.peg.3279"/>
<gene>
    <name evidence="7" type="ORF">J057_16410</name>
</gene>
<dbReference type="NCBIfam" id="TIGR00229">
    <property type="entry name" value="sensory_box"/>
    <property type="match status" value="1"/>
</dbReference>
<dbReference type="GO" id="GO:0003824">
    <property type="term" value="F:catalytic activity"/>
    <property type="evidence" value="ECO:0007669"/>
    <property type="project" value="UniProtKB-ARBA"/>
</dbReference>
<dbReference type="InterPro" id="IPR052155">
    <property type="entry name" value="Biofilm_reg_signaling"/>
</dbReference>
<protein>
    <submittedName>
        <fullName evidence="7">GGDEF domain-containing protein</fullName>
    </submittedName>
</protein>
<dbReference type="InterPro" id="IPR029787">
    <property type="entry name" value="Nucleotide_cyclase"/>
</dbReference>
<feature type="domain" description="PAS" evidence="3">
    <location>
        <begin position="240"/>
        <end position="310"/>
    </location>
</feature>
<dbReference type="InterPro" id="IPR000700">
    <property type="entry name" value="PAS-assoc_C"/>
</dbReference>
<feature type="domain" description="EAL" evidence="5">
    <location>
        <begin position="542"/>
        <end position="797"/>
    </location>
</feature>
<feature type="domain" description="PAC" evidence="4">
    <location>
        <begin position="314"/>
        <end position="366"/>
    </location>
</feature>
<keyword evidence="2" id="KW-0472">Membrane</keyword>
<dbReference type="Proteomes" id="UP000013165">
    <property type="component" value="Unassembled WGS sequence"/>
</dbReference>
<sequence>MKWAETSSKQSRRLKVAGLVAGLVVLVIVAAAFIVSVVQIQAAITGYVGGNGAWSRAQVNTVWHLDKYARTGMPRELEAAKRWIDIPLGDMSARLAMEAESLDLQQARAGLIRGWNHPDDLSRMIWLFRHFSELKHFQSAIDAWRETDPHLIELQNILRFLEDQWQTGAPDEERISQLRARLEEVNASLDELARQFRRSMGKAARWTTTILSITSIVFLVLLSALAWALVQRLVQIRRAHELKFRAIFEQTAVGIAQVQQDGRILDVNQAACEILNRPRSELIDLPFFHLVHPEDWKLGRDERLDLLEGRRQSATTEYRLLKGSNDLLWARITASMIWKQAGTSPYMIAMLEDISESRRLASELSFQATHDELTGLFNRREFERQLASTLGRARNDGSVHALCFIDLDQFKVVNDTSGHSAGDQLLRQVAQLVRSTLRDHDILARLGGDEFGVILENCDLEQATVVAEKLRRALETIVFSWEGDNHSIGCSIGVVPITTEAPDIGELMRAADIACYVAKNEGRNRVYASAHNDQLQLAHRGEMAWLNRIQEALHENRFYLDAQLIVPASDAGDLPRYEVLIRLTNTDGEVVPPSAFLPAAERYGVISKIDRWVITEAIRKLAQHPEHLDSIEACHINLSGRSFDQSDFADFVIGQIREHKVPANRLCFEITETAAVHNLVDVQTFMVRLAKMGCSFALDDFGTGLSSFSYLRQLPVDCLKIDGAFVRHISSDDSDRAMVRAIHDIGHTLHKCTIAEFVENDEAADILREIGVDYLQGFGLHRPCRFDDLLKQDLSRDPKTKPRPRNRRWLRH</sequence>
<dbReference type="InterPro" id="IPR013767">
    <property type="entry name" value="PAS_fold"/>
</dbReference>
<dbReference type="SUPFAM" id="SSF141868">
    <property type="entry name" value="EAL domain-like"/>
    <property type="match status" value="1"/>
</dbReference>
<dbReference type="CDD" id="cd00130">
    <property type="entry name" value="PAS"/>
    <property type="match status" value="1"/>
</dbReference>
<dbReference type="eggNOG" id="COG5001">
    <property type="taxonomic scope" value="Bacteria"/>
</dbReference>
<evidence type="ECO:0000313" key="7">
    <source>
        <dbReference type="EMBL" id="ENO12998.1"/>
    </source>
</evidence>
<proteinExistence type="predicted"/>
<evidence type="ECO:0000259" key="5">
    <source>
        <dbReference type="PROSITE" id="PS50883"/>
    </source>
</evidence>
<dbReference type="InterPro" id="IPR000160">
    <property type="entry name" value="GGDEF_dom"/>
</dbReference>
<dbReference type="Gene3D" id="3.30.450.20">
    <property type="entry name" value="PAS domain"/>
    <property type="match status" value="1"/>
</dbReference>
<comment type="cofactor">
    <cofactor evidence="1">
        <name>Mg(2+)</name>
        <dbReference type="ChEBI" id="CHEBI:18420"/>
    </cofactor>
</comment>
<dbReference type="HOGENOM" id="CLU_000445_70_54_6"/>
<dbReference type="SUPFAM" id="SSF55073">
    <property type="entry name" value="Nucleotide cyclase"/>
    <property type="match status" value="1"/>
</dbReference>
<evidence type="ECO:0000259" key="6">
    <source>
        <dbReference type="PROSITE" id="PS50887"/>
    </source>
</evidence>
<dbReference type="EMBL" id="APLQ01000014">
    <property type="protein sequence ID" value="ENO12998.1"/>
    <property type="molecule type" value="Genomic_DNA"/>
</dbReference>
<keyword evidence="8" id="KW-1185">Reference proteome</keyword>
<reference evidence="7 8" key="1">
    <citation type="journal article" date="2013" name="Genome Announc.">
        <title>Genome Sequence of the Polycyclic Aromatic Hydrocarbon-Degrading Bacterium Strain Marinobacter nanhaiticus D15-8WT.</title>
        <authorList>
            <person name="Cui Z."/>
            <person name="Gao W."/>
            <person name="Li Q."/>
            <person name="Xu G."/>
            <person name="Zheng L."/>
        </authorList>
    </citation>
    <scope>NUCLEOTIDE SEQUENCE [LARGE SCALE GENOMIC DNA]</scope>
    <source>
        <strain evidence="7 8">D15-8W</strain>
    </source>
</reference>
<comment type="caution">
    <text evidence="7">The sequence shown here is derived from an EMBL/GenBank/DDBJ whole genome shotgun (WGS) entry which is preliminary data.</text>
</comment>
<dbReference type="InterPro" id="IPR035919">
    <property type="entry name" value="EAL_sf"/>
</dbReference>
<dbReference type="InterPro" id="IPR035965">
    <property type="entry name" value="PAS-like_dom_sf"/>
</dbReference>
<dbReference type="SMART" id="SM00091">
    <property type="entry name" value="PAS"/>
    <property type="match status" value="1"/>
</dbReference>
<dbReference type="InterPro" id="IPR000014">
    <property type="entry name" value="PAS"/>
</dbReference>
<dbReference type="Pfam" id="PF00989">
    <property type="entry name" value="PAS"/>
    <property type="match status" value="1"/>
</dbReference>
<evidence type="ECO:0000256" key="1">
    <source>
        <dbReference type="ARBA" id="ARBA00001946"/>
    </source>
</evidence>
<dbReference type="FunFam" id="3.30.70.270:FF:000001">
    <property type="entry name" value="Diguanylate cyclase domain protein"/>
    <property type="match status" value="1"/>
</dbReference>
<dbReference type="PROSITE" id="PS50883">
    <property type="entry name" value="EAL"/>
    <property type="match status" value="1"/>
</dbReference>
<evidence type="ECO:0000313" key="8">
    <source>
        <dbReference type="Proteomes" id="UP000013165"/>
    </source>
</evidence>
<dbReference type="STRING" id="626887.J057_16410"/>
<evidence type="ECO:0000259" key="3">
    <source>
        <dbReference type="PROSITE" id="PS50112"/>
    </source>
</evidence>
<dbReference type="NCBIfam" id="TIGR00254">
    <property type="entry name" value="GGDEF"/>
    <property type="match status" value="1"/>
</dbReference>
<dbReference type="Gene3D" id="3.20.20.450">
    <property type="entry name" value="EAL domain"/>
    <property type="match status" value="1"/>
</dbReference>
<dbReference type="SMART" id="SM00267">
    <property type="entry name" value="GGDEF"/>
    <property type="match status" value="1"/>
</dbReference>
<dbReference type="InterPro" id="IPR043128">
    <property type="entry name" value="Rev_trsase/Diguanyl_cyclase"/>
</dbReference>
<dbReference type="PROSITE" id="PS50113">
    <property type="entry name" value="PAC"/>
    <property type="match status" value="1"/>
</dbReference>
<evidence type="ECO:0000259" key="4">
    <source>
        <dbReference type="PROSITE" id="PS50113"/>
    </source>
</evidence>
<dbReference type="Pfam" id="PF00990">
    <property type="entry name" value="GGDEF"/>
    <property type="match status" value="1"/>
</dbReference>
<name>N6WVX6_9GAMM</name>
<dbReference type="Gene3D" id="3.30.70.270">
    <property type="match status" value="1"/>
</dbReference>
<feature type="domain" description="GGDEF" evidence="6">
    <location>
        <begin position="398"/>
        <end position="531"/>
    </location>
</feature>
<dbReference type="PROSITE" id="PS50112">
    <property type="entry name" value="PAS"/>
    <property type="match status" value="1"/>
</dbReference>
<keyword evidence="2" id="KW-0812">Transmembrane</keyword>
<dbReference type="PANTHER" id="PTHR44757:SF4">
    <property type="entry name" value="DIGUANYLATE CYCLASE DGCE-RELATED"/>
    <property type="match status" value="1"/>
</dbReference>
<dbReference type="SUPFAM" id="SSF55785">
    <property type="entry name" value="PYP-like sensor domain (PAS domain)"/>
    <property type="match status" value="1"/>
</dbReference>
<dbReference type="RefSeq" id="WP_004581223.1">
    <property type="nucleotide sequence ID" value="NZ_AP028878.1"/>
</dbReference>
<dbReference type="GO" id="GO:0006355">
    <property type="term" value="P:regulation of DNA-templated transcription"/>
    <property type="evidence" value="ECO:0007669"/>
    <property type="project" value="InterPro"/>
</dbReference>
<dbReference type="OrthoDB" id="9816034at2"/>
<evidence type="ECO:0000256" key="2">
    <source>
        <dbReference type="SAM" id="Phobius"/>
    </source>
</evidence>
<keyword evidence="2" id="KW-1133">Transmembrane helix</keyword>
<accession>N6WVX6</accession>
<dbReference type="PANTHER" id="PTHR44757">
    <property type="entry name" value="DIGUANYLATE CYCLASE DGCP"/>
    <property type="match status" value="1"/>
</dbReference>
<dbReference type="SMART" id="SM00052">
    <property type="entry name" value="EAL"/>
    <property type="match status" value="1"/>
</dbReference>
<dbReference type="CDD" id="cd01948">
    <property type="entry name" value="EAL"/>
    <property type="match status" value="1"/>
</dbReference>
<dbReference type="PROSITE" id="PS50887">
    <property type="entry name" value="GGDEF"/>
    <property type="match status" value="1"/>
</dbReference>
<organism evidence="7 8">
    <name type="scientific">Marinobacter nanhaiticus D15-8W</name>
    <dbReference type="NCBI Taxonomy" id="626887"/>
    <lineage>
        <taxon>Bacteria</taxon>
        <taxon>Pseudomonadati</taxon>
        <taxon>Pseudomonadota</taxon>
        <taxon>Gammaproteobacteria</taxon>
        <taxon>Pseudomonadales</taxon>
        <taxon>Marinobacteraceae</taxon>
        <taxon>Marinobacter</taxon>
    </lineage>
</organism>
<dbReference type="InterPro" id="IPR001633">
    <property type="entry name" value="EAL_dom"/>
</dbReference>
<dbReference type="CDD" id="cd01949">
    <property type="entry name" value="GGDEF"/>
    <property type="match status" value="1"/>
</dbReference>
<dbReference type="Pfam" id="PF00563">
    <property type="entry name" value="EAL"/>
    <property type="match status" value="1"/>
</dbReference>
<feature type="transmembrane region" description="Helical" evidence="2">
    <location>
        <begin position="206"/>
        <end position="230"/>
    </location>
</feature>